<dbReference type="InterPro" id="IPR000719">
    <property type="entry name" value="Prot_kinase_dom"/>
</dbReference>
<dbReference type="PANTHER" id="PTHR48007">
    <property type="entry name" value="LEUCINE-RICH REPEAT RECEPTOR-LIKE PROTEIN KINASE PXC1"/>
    <property type="match status" value="1"/>
</dbReference>
<evidence type="ECO:0000256" key="5">
    <source>
        <dbReference type="ARBA" id="ARBA00022989"/>
    </source>
</evidence>
<dbReference type="SMART" id="SM00369">
    <property type="entry name" value="LRR_TYP"/>
    <property type="match status" value="7"/>
</dbReference>
<evidence type="ECO:0000256" key="1">
    <source>
        <dbReference type="ARBA" id="ARBA00004370"/>
    </source>
</evidence>
<dbReference type="InterPro" id="IPR032675">
    <property type="entry name" value="LRR_dom_sf"/>
</dbReference>
<dbReference type="Gene3D" id="1.10.510.10">
    <property type="entry name" value="Transferase(Phosphotransferase) domain 1"/>
    <property type="match status" value="1"/>
</dbReference>
<dbReference type="Pfam" id="PF00560">
    <property type="entry name" value="LRR_1"/>
    <property type="match status" value="3"/>
</dbReference>
<dbReference type="PANTHER" id="PTHR48007:SF84">
    <property type="entry name" value="(WILD MALAYSIAN BANANA) HYPOTHETICAL PROTEIN"/>
    <property type="match status" value="1"/>
</dbReference>
<dbReference type="GeneID" id="104761903"/>
<feature type="domain" description="Protein kinase" evidence="8">
    <location>
        <begin position="544"/>
        <end position="808"/>
    </location>
</feature>
<keyword evidence="5 7" id="KW-1133">Transmembrane helix</keyword>
<name>A0ABM0XB81_CAMSA</name>
<keyword evidence="9" id="KW-1185">Reference proteome</keyword>
<evidence type="ECO:0000256" key="2">
    <source>
        <dbReference type="ARBA" id="ARBA00022614"/>
    </source>
</evidence>
<accession>A0ABM0XB81</accession>
<evidence type="ECO:0000313" key="9">
    <source>
        <dbReference type="Proteomes" id="UP000694864"/>
    </source>
</evidence>
<proteinExistence type="predicted"/>
<dbReference type="SUPFAM" id="SSF56112">
    <property type="entry name" value="Protein kinase-like (PK-like)"/>
    <property type="match status" value="1"/>
</dbReference>
<evidence type="ECO:0000256" key="7">
    <source>
        <dbReference type="SAM" id="Phobius"/>
    </source>
</evidence>
<evidence type="ECO:0000259" key="8">
    <source>
        <dbReference type="PROSITE" id="PS50011"/>
    </source>
</evidence>
<dbReference type="SUPFAM" id="SSF52058">
    <property type="entry name" value="L domain-like"/>
    <property type="match status" value="1"/>
</dbReference>
<keyword evidence="2" id="KW-0433">Leucine-rich repeat</keyword>
<reference evidence="9" key="1">
    <citation type="journal article" date="2014" name="Nat. Commun.">
        <title>The emerging biofuel crop Camelina sativa retains a highly undifferentiated hexaploid genome structure.</title>
        <authorList>
            <person name="Kagale S."/>
            <person name="Koh C."/>
            <person name="Nixon J."/>
            <person name="Bollina V."/>
            <person name="Clarke W.E."/>
            <person name="Tuteja R."/>
            <person name="Spillane C."/>
            <person name="Robinson S.J."/>
            <person name="Links M.G."/>
            <person name="Clarke C."/>
            <person name="Higgins E.E."/>
            <person name="Huebert T."/>
            <person name="Sharpe A.G."/>
            <person name="Parkin I.A."/>
        </authorList>
    </citation>
    <scope>NUCLEOTIDE SEQUENCE [LARGE SCALE GENOMIC DNA]</scope>
    <source>
        <strain evidence="9">cv. DH55</strain>
    </source>
</reference>
<comment type="subcellular location">
    <subcellularLocation>
        <location evidence="1">Membrane</location>
    </subcellularLocation>
</comment>
<keyword evidence="4" id="KW-0677">Repeat</keyword>
<evidence type="ECO:0000313" key="10">
    <source>
        <dbReference type="RefSeq" id="XP_010483372.1"/>
    </source>
</evidence>
<dbReference type="InterPro" id="IPR011009">
    <property type="entry name" value="Kinase-like_dom_sf"/>
</dbReference>
<dbReference type="PROSITE" id="PS51450">
    <property type="entry name" value="LRR"/>
    <property type="match status" value="1"/>
</dbReference>
<dbReference type="Gene3D" id="3.30.200.20">
    <property type="entry name" value="Phosphorylase Kinase, domain 1"/>
    <property type="match status" value="1"/>
</dbReference>
<dbReference type="Pfam" id="PF07714">
    <property type="entry name" value="PK_Tyr_Ser-Thr"/>
    <property type="match status" value="1"/>
</dbReference>
<evidence type="ECO:0000256" key="4">
    <source>
        <dbReference type="ARBA" id="ARBA00022737"/>
    </source>
</evidence>
<protein>
    <submittedName>
        <fullName evidence="10">Probably inactive leucine-rich repeat receptor-like protein kinase At5g58150</fullName>
    </submittedName>
</protein>
<dbReference type="Proteomes" id="UP000694864">
    <property type="component" value="Chromosome 18"/>
</dbReference>
<keyword evidence="6 7" id="KW-0472">Membrane</keyword>
<evidence type="ECO:0000256" key="3">
    <source>
        <dbReference type="ARBA" id="ARBA00022692"/>
    </source>
</evidence>
<dbReference type="InterPro" id="IPR001611">
    <property type="entry name" value="Leu-rich_rpt"/>
</dbReference>
<dbReference type="RefSeq" id="XP_010483372.1">
    <property type="nucleotide sequence ID" value="XM_010485070.2"/>
</dbReference>
<dbReference type="Pfam" id="PF13855">
    <property type="entry name" value="LRR_8"/>
    <property type="match status" value="1"/>
</dbReference>
<dbReference type="Pfam" id="PF23598">
    <property type="entry name" value="LRR_14"/>
    <property type="match status" value="1"/>
</dbReference>
<gene>
    <name evidence="10" type="primary">LOC104761903</name>
</gene>
<dbReference type="InterPro" id="IPR003591">
    <property type="entry name" value="Leu-rich_rpt_typical-subtyp"/>
</dbReference>
<dbReference type="Gene3D" id="3.80.10.10">
    <property type="entry name" value="Ribonuclease Inhibitor"/>
    <property type="match status" value="2"/>
</dbReference>
<dbReference type="InterPro" id="IPR046959">
    <property type="entry name" value="PRK1-6/SRF4-like"/>
</dbReference>
<organism evidence="9 10">
    <name type="scientific">Camelina sativa</name>
    <name type="common">False flax</name>
    <name type="synonym">Myagrum sativum</name>
    <dbReference type="NCBI Taxonomy" id="90675"/>
    <lineage>
        <taxon>Eukaryota</taxon>
        <taxon>Viridiplantae</taxon>
        <taxon>Streptophyta</taxon>
        <taxon>Embryophyta</taxon>
        <taxon>Tracheophyta</taxon>
        <taxon>Spermatophyta</taxon>
        <taxon>Magnoliopsida</taxon>
        <taxon>eudicotyledons</taxon>
        <taxon>Gunneridae</taxon>
        <taxon>Pentapetalae</taxon>
        <taxon>rosids</taxon>
        <taxon>malvids</taxon>
        <taxon>Brassicales</taxon>
        <taxon>Brassicaceae</taxon>
        <taxon>Camelineae</taxon>
        <taxon>Camelina</taxon>
    </lineage>
</organism>
<sequence>MSFLMFTQSVFFLIFPIHLFPAPNQIMGLSLWGSLLFFSFFVKHLTSLDPNTDAFYLSHFFSALKLPQAHTFSSSCSWPGVVVCDIRDNVLHISASGLNLSGSIPDNTIGKMSKLQTLDLSGNKITSLPSDLWSLSFLETLNLSSNRISEPLPSNIGNFMSLETLDLSFNSFSGEIPAAISSLVRLTTLKLHNNGFQFGVPPGLLNCGSLVSIDLSSNQLSGSLPAGFGSAFPHLKSLNLSRNLFQGSLIGVLHENLETLDLSENRFDGHILQLIPGHKHNWSTLIHLDLSNNRFVGHIFHDLSSAHKLEHLNLACNRFKAQEFPQIGKLSALRYLNLSRTNLTHIIPREISRLSHLKVLDLSSNNLTGHVPMLSLENIEILDLSLNKLDGDIPRPVLEKLPMMQRFNFSFNNLTFCNPNFSQETIQGSFINTTNNCPFAAKPIVINGKKVNKKKTGLKIGLGLAISMAFLLVGLLIILVTLRSRRKTRTWATKLAPNNTEPNSPDQSDSITYIKQATQIPVVMIDKPLMKMTLADLKTATFNFDRGTMLWEGKSGPTYGAVLVSGFRAALKVIPSGTTLTDMEATIAFERLARINHSNLVPLCGYCIATEQRIAIYEDLDMVNLQSLLHNNADDSAPWRLRHKIALGTARALAFLHHGCIPPMVHGEVKAATIWLDSSQEPRLADFGLVKLMDEGFPGSGELDGYTSPEQERNASPTLESDVYSFGVVLLELVSGKEPDEELVNWVRGLVRQGQGLRAIDPTMIETGSEEEIAEAVKIGYLCTADLPWKRPTMQQVVGLLKDISPNN</sequence>
<dbReference type="PROSITE" id="PS50011">
    <property type="entry name" value="PROTEIN_KINASE_DOM"/>
    <property type="match status" value="1"/>
</dbReference>
<dbReference type="InterPro" id="IPR001245">
    <property type="entry name" value="Ser-Thr/Tyr_kinase_cat_dom"/>
</dbReference>
<dbReference type="PRINTS" id="PR00019">
    <property type="entry name" value="LEURICHRPT"/>
</dbReference>
<feature type="transmembrane region" description="Helical" evidence="7">
    <location>
        <begin position="460"/>
        <end position="482"/>
    </location>
</feature>
<dbReference type="InterPro" id="IPR055414">
    <property type="entry name" value="LRR_R13L4/SHOC2-like"/>
</dbReference>
<reference evidence="10" key="2">
    <citation type="submission" date="2025-08" db="UniProtKB">
        <authorList>
            <consortium name="RefSeq"/>
        </authorList>
    </citation>
    <scope>IDENTIFICATION</scope>
    <source>
        <tissue evidence="10">Leaf</tissue>
    </source>
</reference>
<evidence type="ECO:0000256" key="6">
    <source>
        <dbReference type="ARBA" id="ARBA00023136"/>
    </source>
</evidence>
<keyword evidence="3 7" id="KW-0812">Transmembrane</keyword>